<evidence type="ECO:0000313" key="3">
    <source>
        <dbReference type="Proteomes" id="UP000001568"/>
    </source>
</evidence>
<dbReference type="AlphaFoldDB" id="A4S3P3"/>
<name>A4S3P3_OSTLU</name>
<proteinExistence type="predicted"/>
<dbReference type="RefSeq" id="XP_001419954.1">
    <property type="nucleotide sequence ID" value="XM_001419917.1"/>
</dbReference>
<dbReference type="OrthoDB" id="5411518at2759"/>
<dbReference type="PANTHER" id="PTHR39290:SF6">
    <property type="entry name" value="S-ADENOSYL-L-METHIONINE-DEPENDENT METHYLTRANSFERASES SUPERFAMILY PROTEIN"/>
    <property type="match status" value="1"/>
</dbReference>
<dbReference type="HOGENOM" id="CLU_343364_0_0_1"/>
<keyword evidence="3" id="KW-1185">Reference proteome</keyword>
<dbReference type="KEGG" id="olu:OSTLU_93338"/>
<feature type="region of interest" description="Disordered" evidence="1">
    <location>
        <begin position="1"/>
        <end position="30"/>
    </location>
</feature>
<sequence>MERAVREAHRRGGVERATSSDRGASPSAARAVTPATFFAPLIARGGWRFVGHGARAQTYGAMTLVPPGHEKRLRGSNAPCMTPGEEWEDADDEETRRALKACGLLVAKNAALMDKPKAGRSKPARVGLRDYIAQNLKCMISAMVAMRVSATVYRHKRWTFECFREVYRKRMELRRRLENSRVSALGKESQRSLTTLLRAFDTMMEQMCDPRGNIRAAFYDGMVACPWDVDYEWQQNAAFHEDLYSVPYATNDDRDMTHSYEVPDLPEASHKRVFEGQDSMSQDSRASTGTDDAGVIGGKRKQADYADGVTVRRCRIKPSMDEIPSIVALEMAAEIDVVAAATAHFFATCDLCTDGPTFHEYLTLVTSAYDFAFATEMQLSLENTVIPQMREKQFPDDATFHYTLLAQCYSSSSQATQLLKLLSSDPNPLLHISLMQRIEGVFITSRDGPDDKADARFDRLMRDYAERVASAHHKRPCSVNGSHMQLHYPPPIRTWIETCKLSNSQLYSPAVPSFEALIELRSSSPNGWVEISREGTGYWTAVMTKCGIPAQAVNVRLDIKRYGPEDAREPPPPLPPSSRPFVGIHYDLPDVCSEFGNFGLLLNCMPRDEDLAIECLRNYTGSTIALVGEWVGSTAGSRFVRRLAKRFEFATTTVLPWIGDSAHELSIWKRRAEKLTKQKRRDDALSRRDVFPAVKKCQVAGCQSKSRTMFCCRLCRSAFVCSEHLHALHDEYDLAHATEHCVRLLPTLDRLRGYEVELAHGEGKKQMRSETIMAFNPFIAGVDCWMVDYRKSSNDVYEDVQISVPRIERVENWE</sequence>
<feature type="region of interest" description="Disordered" evidence="1">
    <location>
        <begin position="275"/>
        <end position="296"/>
    </location>
</feature>
<dbReference type="Gramene" id="ABO98247">
    <property type="protein sequence ID" value="ABO98247"/>
    <property type="gene ID" value="OSTLU_93338"/>
</dbReference>
<dbReference type="EMBL" id="CP000590">
    <property type="protein sequence ID" value="ABO98247.1"/>
    <property type="molecule type" value="Genomic_DNA"/>
</dbReference>
<evidence type="ECO:0000256" key="1">
    <source>
        <dbReference type="SAM" id="MobiDB-lite"/>
    </source>
</evidence>
<feature type="compositionally biased region" description="Polar residues" evidence="1">
    <location>
        <begin position="278"/>
        <end position="290"/>
    </location>
</feature>
<protein>
    <submittedName>
        <fullName evidence="2">Uncharacterized protein</fullName>
    </submittedName>
</protein>
<dbReference type="Proteomes" id="UP000001568">
    <property type="component" value="Chromosome 10"/>
</dbReference>
<evidence type="ECO:0000313" key="2">
    <source>
        <dbReference type="EMBL" id="ABO98247.1"/>
    </source>
</evidence>
<gene>
    <name evidence="2" type="ORF">OSTLU_93338</name>
</gene>
<reference evidence="2 3" key="1">
    <citation type="journal article" date="2007" name="Proc. Natl. Acad. Sci. U.S.A.">
        <title>The tiny eukaryote Ostreococcus provides genomic insights into the paradox of plankton speciation.</title>
        <authorList>
            <person name="Palenik B."/>
            <person name="Grimwood J."/>
            <person name="Aerts A."/>
            <person name="Rouze P."/>
            <person name="Salamov A."/>
            <person name="Putnam N."/>
            <person name="Dupont C."/>
            <person name="Jorgensen R."/>
            <person name="Derelle E."/>
            <person name="Rombauts S."/>
            <person name="Zhou K."/>
            <person name="Otillar R."/>
            <person name="Merchant S.S."/>
            <person name="Podell S."/>
            <person name="Gaasterland T."/>
            <person name="Napoli C."/>
            <person name="Gendler K."/>
            <person name="Manuell A."/>
            <person name="Tai V."/>
            <person name="Vallon O."/>
            <person name="Piganeau G."/>
            <person name="Jancek S."/>
            <person name="Heijde M."/>
            <person name="Jabbari K."/>
            <person name="Bowler C."/>
            <person name="Lohr M."/>
            <person name="Robbens S."/>
            <person name="Werner G."/>
            <person name="Dubchak I."/>
            <person name="Pazour G.J."/>
            <person name="Ren Q."/>
            <person name="Paulsen I."/>
            <person name="Delwiche C."/>
            <person name="Schmutz J."/>
            <person name="Rokhsar D."/>
            <person name="Van de Peer Y."/>
            <person name="Moreau H."/>
            <person name="Grigoriev I.V."/>
        </authorList>
    </citation>
    <scope>NUCLEOTIDE SEQUENCE [LARGE SCALE GENOMIC DNA]</scope>
    <source>
        <strain evidence="2 3">CCE9901</strain>
    </source>
</reference>
<accession>A4S3P3</accession>
<dbReference type="OMA" id="TIMAFNP"/>
<feature type="compositionally biased region" description="Basic and acidic residues" evidence="1">
    <location>
        <begin position="1"/>
        <end position="14"/>
    </location>
</feature>
<dbReference type="PANTHER" id="PTHR39290">
    <property type="entry name" value="C3H1-TYPE DOMAIN-CONTAINING PROTEIN-RELATED"/>
    <property type="match status" value="1"/>
</dbReference>
<organism evidence="2 3">
    <name type="scientific">Ostreococcus lucimarinus (strain CCE9901)</name>
    <dbReference type="NCBI Taxonomy" id="436017"/>
    <lineage>
        <taxon>Eukaryota</taxon>
        <taxon>Viridiplantae</taxon>
        <taxon>Chlorophyta</taxon>
        <taxon>Mamiellophyceae</taxon>
        <taxon>Mamiellales</taxon>
        <taxon>Bathycoccaceae</taxon>
        <taxon>Ostreococcus</taxon>
    </lineage>
</organism>
<dbReference type="GeneID" id="5003993"/>